<dbReference type="PANTHER" id="PTHR43176:SF3">
    <property type="entry name" value="3-HYDROXYISOBUTYRYL-COA HYDROLASE, MITOCHONDRIAL"/>
    <property type="match status" value="1"/>
</dbReference>
<evidence type="ECO:0000313" key="5">
    <source>
        <dbReference type="EMBL" id="AWN34468.1"/>
    </source>
</evidence>
<dbReference type="KEGG" id="meti:DK427_00830"/>
<dbReference type="GO" id="GO:0003860">
    <property type="term" value="F:3-hydroxyisobutyryl-CoA hydrolase activity"/>
    <property type="evidence" value="ECO:0007669"/>
    <property type="project" value="UniProtKB-EC"/>
</dbReference>
<proteinExistence type="predicted"/>
<evidence type="ECO:0000256" key="3">
    <source>
        <dbReference type="ARBA" id="ARBA00022801"/>
    </source>
</evidence>
<dbReference type="Gene3D" id="3.90.226.10">
    <property type="entry name" value="2-enoyl-CoA Hydratase, Chain A, domain 1"/>
    <property type="match status" value="1"/>
</dbReference>
<organism evidence="5 6">
    <name type="scientific">Methylobacterium radiodurans</name>
    <dbReference type="NCBI Taxonomy" id="2202828"/>
    <lineage>
        <taxon>Bacteria</taxon>
        <taxon>Pseudomonadati</taxon>
        <taxon>Pseudomonadota</taxon>
        <taxon>Alphaproteobacteria</taxon>
        <taxon>Hyphomicrobiales</taxon>
        <taxon>Methylobacteriaceae</taxon>
        <taxon>Methylobacterium</taxon>
    </lineage>
</organism>
<evidence type="ECO:0000313" key="6">
    <source>
        <dbReference type="Proteomes" id="UP000246058"/>
    </source>
</evidence>
<feature type="domain" description="Enoyl-CoA hydratase/isomerase" evidence="4">
    <location>
        <begin position="13"/>
        <end position="333"/>
    </location>
</feature>
<reference evidence="5 6" key="1">
    <citation type="submission" date="2018-05" db="EMBL/GenBank/DDBJ databases">
        <title>Complete Genome Sequence of Methylobacterium sp. 17Sr1-43.</title>
        <authorList>
            <person name="Srinivasan S."/>
        </authorList>
    </citation>
    <scope>NUCLEOTIDE SEQUENCE [LARGE SCALE GENOMIC DNA]</scope>
    <source>
        <strain evidence="5 6">17Sr1-43</strain>
    </source>
</reference>
<gene>
    <name evidence="5" type="ORF">DK427_00830</name>
</gene>
<dbReference type="SUPFAM" id="SSF52096">
    <property type="entry name" value="ClpP/crotonase"/>
    <property type="match status" value="1"/>
</dbReference>
<dbReference type="Pfam" id="PF16113">
    <property type="entry name" value="ECH_2"/>
    <property type="match status" value="1"/>
</dbReference>
<dbReference type="InterPro" id="IPR029045">
    <property type="entry name" value="ClpP/crotonase-like_dom_sf"/>
</dbReference>
<name>A0A2U8VLW6_9HYPH</name>
<comment type="catalytic activity">
    <reaction evidence="1">
        <text>3-hydroxy-2-methylpropanoyl-CoA + H2O = 3-hydroxy-2-methylpropanoate + CoA + H(+)</text>
        <dbReference type="Rhea" id="RHEA:20888"/>
        <dbReference type="ChEBI" id="CHEBI:11805"/>
        <dbReference type="ChEBI" id="CHEBI:15377"/>
        <dbReference type="ChEBI" id="CHEBI:15378"/>
        <dbReference type="ChEBI" id="CHEBI:57287"/>
        <dbReference type="ChEBI" id="CHEBI:57340"/>
        <dbReference type="EC" id="3.1.2.4"/>
    </reaction>
</comment>
<dbReference type="AlphaFoldDB" id="A0A2U8VLW6"/>
<dbReference type="EMBL" id="CP029551">
    <property type="protein sequence ID" value="AWN34468.1"/>
    <property type="molecule type" value="Genomic_DNA"/>
</dbReference>
<keyword evidence="6" id="KW-1185">Reference proteome</keyword>
<evidence type="ECO:0000256" key="1">
    <source>
        <dbReference type="ARBA" id="ARBA00001709"/>
    </source>
</evidence>
<dbReference type="InterPro" id="IPR032259">
    <property type="entry name" value="HIBYL-CoA-H"/>
</dbReference>
<dbReference type="PANTHER" id="PTHR43176">
    <property type="entry name" value="3-HYDROXYISOBUTYRYL-COA HYDROLASE-RELATED"/>
    <property type="match status" value="1"/>
</dbReference>
<accession>A0A2U8VLW6</accession>
<dbReference type="GO" id="GO:0006574">
    <property type="term" value="P:L-valine catabolic process"/>
    <property type="evidence" value="ECO:0007669"/>
    <property type="project" value="TreeGrafter"/>
</dbReference>
<dbReference type="GO" id="GO:0005829">
    <property type="term" value="C:cytosol"/>
    <property type="evidence" value="ECO:0007669"/>
    <property type="project" value="TreeGrafter"/>
</dbReference>
<dbReference type="RefSeq" id="WP_109949609.1">
    <property type="nucleotide sequence ID" value="NZ_CP029551.1"/>
</dbReference>
<evidence type="ECO:0000256" key="2">
    <source>
        <dbReference type="ARBA" id="ARBA00011915"/>
    </source>
</evidence>
<protein>
    <recommendedName>
        <fullName evidence="2">3-hydroxyisobutyryl-CoA hydrolase</fullName>
        <ecNumber evidence="2">3.1.2.4</ecNumber>
    </recommendedName>
</protein>
<sequence length="345" mass="36815">MGDVLIESTGRLGRIRLNRPRALNALTHGMVGEIDAALDRFAVDPGIAAVLLTGEGERGLCAGGDIRSLYEGDLAFADGFWRDEYRLDSRIAAYEKPFVAVMDGLTMGGGVGLSGHARHRIVTERSRVAMPETGIGYLPDVGATWLLPRAPGETGTYLGLTGAPMDAADAIDAGFADAMVPVDALPRLVAALAELPEEADAEDVAVAIRALARDPGPGTLRAHRAVIDRCFAFDMMDEILAALEADGSDFAMETCATLLEKSPASLVLTLCLLRRGRTARSLEDCLEREFHASLAVLAEGDFREGVRAAVIDKDRNPRWNPATLEAVDPAKIAGWLEPRAAPVFP</sequence>
<dbReference type="EC" id="3.1.2.4" evidence="2"/>
<dbReference type="OrthoDB" id="9790967at2"/>
<dbReference type="Proteomes" id="UP000246058">
    <property type="component" value="Chromosome"/>
</dbReference>
<keyword evidence="3 5" id="KW-0378">Hydrolase</keyword>
<dbReference type="NCBIfam" id="NF004127">
    <property type="entry name" value="PRK05617.1"/>
    <property type="match status" value="1"/>
</dbReference>
<evidence type="ECO:0000259" key="4">
    <source>
        <dbReference type="Pfam" id="PF16113"/>
    </source>
</evidence>
<dbReference type="InterPro" id="IPR045004">
    <property type="entry name" value="ECH_dom"/>
</dbReference>
<dbReference type="CDD" id="cd06558">
    <property type="entry name" value="crotonase-like"/>
    <property type="match status" value="1"/>
</dbReference>